<reference evidence="19" key="3">
    <citation type="submission" date="2025-09" db="UniProtKB">
        <authorList>
            <consortium name="Ensembl"/>
        </authorList>
    </citation>
    <scope>IDENTIFICATION</scope>
</reference>
<dbReference type="SUPFAM" id="SSF57903">
    <property type="entry name" value="FYVE/PHD zinc finger"/>
    <property type="match status" value="1"/>
</dbReference>
<feature type="transmembrane region" description="Helical" evidence="17">
    <location>
        <begin position="687"/>
        <end position="716"/>
    </location>
</feature>
<dbReference type="PROSITE" id="PS50178">
    <property type="entry name" value="ZF_FYVE"/>
    <property type="match status" value="1"/>
</dbReference>
<evidence type="ECO:0000256" key="4">
    <source>
        <dbReference type="ARBA" id="ARBA00019870"/>
    </source>
</evidence>
<name>A0AAQ4RNU4_GASAC</name>
<comment type="function">
    <text evidence="13">Negative regulator of epidermal growth factor receptor (EGFR) signaling. Acts by promoting EGFR degradation in endosomes when not monoubiquitinated.</text>
</comment>
<evidence type="ECO:0000256" key="2">
    <source>
        <dbReference type="ARBA" id="ARBA00004514"/>
    </source>
</evidence>
<evidence type="ECO:0000256" key="11">
    <source>
        <dbReference type="ARBA" id="ARBA00022843"/>
    </source>
</evidence>
<dbReference type="PANTHER" id="PTHR46465:SF2">
    <property type="entry name" value="LATERAL SIGNALING TARGET PROTEIN 2 HOMOLOG"/>
    <property type="match status" value="1"/>
</dbReference>
<dbReference type="CDD" id="cd15731">
    <property type="entry name" value="FYVE_LST2"/>
    <property type="match status" value="1"/>
</dbReference>
<evidence type="ECO:0000256" key="8">
    <source>
        <dbReference type="ARBA" id="ARBA00022753"/>
    </source>
</evidence>
<evidence type="ECO:0000256" key="9">
    <source>
        <dbReference type="ARBA" id="ARBA00022771"/>
    </source>
</evidence>
<proteinExistence type="inferred from homology"/>
<reference evidence="19 20" key="1">
    <citation type="journal article" date="2021" name="G3 (Bethesda)">
        <title>Improved contiguity of the threespine stickleback genome using long-read sequencing.</title>
        <authorList>
            <person name="Nath S."/>
            <person name="Shaw D.E."/>
            <person name="White M.A."/>
        </authorList>
    </citation>
    <scope>NUCLEOTIDE SEQUENCE [LARGE SCALE GENOMIC DNA]</scope>
    <source>
        <strain evidence="19 20">Lake Benthic</strain>
    </source>
</reference>
<protein>
    <recommendedName>
        <fullName evidence="4">Lateral signaling target protein 2 homolog</fullName>
    </recommendedName>
    <alternativeName>
        <fullName evidence="14">Zinc finger FYVE domain-containing protein 28</fullName>
    </alternativeName>
</protein>
<keyword evidence="5" id="KW-0963">Cytoplasm</keyword>
<dbReference type="Ensembl" id="ENSGACT00000032100.1">
    <property type="protein sequence ID" value="ENSGACP00000064612.1"/>
    <property type="gene ID" value="ENSGACG00000008275.2"/>
</dbReference>
<feature type="compositionally biased region" description="Basic and acidic residues" evidence="16">
    <location>
        <begin position="307"/>
        <end position="318"/>
    </location>
</feature>
<comment type="subcellular location">
    <subcellularLocation>
        <location evidence="2">Cytoplasm</location>
        <location evidence="2">Cytosol</location>
    </subcellularLocation>
    <subcellularLocation>
        <location evidence="1">Early endosome membrane</location>
    </subcellularLocation>
</comment>
<keyword evidence="10" id="KW-0862">Zinc</keyword>
<dbReference type="InterPro" id="IPR017455">
    <property type="entry name" value="Znf_FYVE-rel"/>
</dbReference>
<keyword evidence="11" id="KW-0832">Ubl conjugation</keyword>
<dbReference type="AlphaFoldDB" id="A0AAQ4RNU4"/>
<evidence type="ECO:0000256" key="7">
    <source>
        <dbReference type="ARBA" id="ARBA00022723"/>
    </source>
</evidence>
<dbReference type="GO" id="GO:0005829">
    <property type="term" value="C:cytosol"/>
    <property type="evidence" value="ECO:0007669"/>
    <property type="project" value="UniProtKB-SubCell"/>
</dbReference>
<keyword evidence="17" id="KW-1133">Transmembrane helix</keyword>
<evidence type="ECO:0000256" key="6">
    <source>
        <dbReference type="ARBA" id="ARBA00022499"/>
    </source>
</evidence>
<comment type="similarity">
    <text evidence="3">Belongs to the lst-2 family.</text>
</comment>
<dbReference type="InterPro" id="IPR051118">
    <property type="entry name" value="LST-2"/>
</dbReference>
<dbReference type="InterPro" id="IPR043269">
    <property type="entry name" value="FYVE_LST2"/>
</dbReference>
<keyword evidence="17" id="KW-0812">Transmembrane</keyword>
<keyword evidence="20" id="KW-1185">Reference proteome</keyword>
<dbReference type="GO" id="GO:0031901">
    <property type="term" value="C:early endosome membrane"/>
    <property type="evidence" value="ECO:0007669"/>
    <property type="project" value="UniProtKB-SubCell"/>
</dbReference>
<evidence type="ECO:0000256" key="13">
    <source>
        <dbReference type="ARBA" id="ARBA00059106"/>
    </source>
</evidence>
<accession>A0AAQ4RNU4</accession>
<dbReference type="InterPro" id="IPR013083">
    <property type="entry name" value="Znf_RING/FYVE/PHD"/>
</dbReference>
<evidence type="ECO:0000256" key="12">
    <source>
        <dbReference type="ARBA" id="ARBA00023136"/>
    </source>
</evidence>
<organism evidence="19 20">
    <name type="scientific">Gasterosteus aculeatus aculeatus</name>
    <name type="common">three-spined stickleback</name>
    <dbReference type="NCBI Taxonomy" id="481459"/>
    <lineage>
        <taxon>Eukaryota</taxon>
        <taxon>Metazoa</taxon>
        <taxon>Chordata</taxon>
        <taxon>Craniata</taxon>
        <taxon>Vertebrata</taxon>
        <taxon>Euteleostomi</taxon>
        <taxon>Actinopterygii</taxon>
        <taxon>Neopterygii</taxon>
        <taxon>Teleostei</taxon>
        <taxon>Neoteleostei</taxon>
        <taxon>Acanthomorphata</taxon>
        <taxon>Eupercaria</taxon>
        <taxon>Perciformes</taxon>
        <taxon>Cottioidei</taxon>
        <taxon>Gasterosteales</taxon>
        <taxon>Gasterosteidae</taxon>
        <taxon>Gasterosteus</taxon>
    </lineage>
</organism>
<keyword evidence="7" id="KW-0479">Metal-binding</keyword>
<feature type="compositionally biased region" description="Low complexity" evidence="16">
    <location>
        <begin position="414"/>
        <end position="424"/>
    </location>
</feature>
<dbReference type="InterPro" id="IPR000306">
    <property type="entry name" value="Znf_FYVE"/>
</dbReference>
<evidence type="ECO:0000259" key="18">
    <source>
        <dbReference type="PROSITE" id="PS50178"/>
    </source>
</evidence>
<dbReference type="Gene3D" id="3.30.40.10">
    <property type="entry name" value="Zinc/RING finger domain, C3HC4 (zinc finger)"/>
    <property type="match status" value="1"/>
</dbReference>
<dbReference type="FunFam" id="3.30.40.10:FF:000092">
    <property type="entry name" value="Lateral signaling target protein 2 homolog"/>
    <property type="match status" value="1"/>
</dbReference>
<dbReference type="GO" id="GO:0008270">
    <property type="term" value="F:zinc ion binding"/>
    <property type="evidence" value="ECO:0007669"/>
    <property type="project" value="UniProtKB-KW"/>
</dbReference>
<evidence type="ECO:0000256" key="1">
    <source>
        <dbReference type="ARBA" id="ARBA00004146"/>
    </source>
</evidence>
<dbReference type="GeneTree" id="ENSGT00940000157217"/>
<feature type="region of interest" description="Disordered" evidence="16">
    <location>
        <begin position="391"/>
        <end position="426"/>
    </location>
</feature>
<feature type="region of interest" description="Disordered" evidence="16">
    <location>
        <begin position="467"/>
        <end position="526"/>
    </location>
</feature>
<evidence type="ECO:0000313" key="19">
    <source>
        <dbReference type="Ensembl" id="ENSGACP00000064612.1"/>
    </source>
</evidence>
<keyword evidence="9 15" id="KW-0863">Zinc-finger</keyword>
<feature type="domain" description="FYVE-type" evidence="18">
    <location>
        <begin position="881"/>
        <end position="937"/>
    </location>
</feature>
<dbReference type="Proteomes" id="UP000007635">
    <property type="component" value="Chromosome XV"/>
</dbReference>
<evidence type="ECO:0000256" key="14">
    <source>
        <dbReference type="ARBA" id="ARBA00083237"/>
    </source>
</evidence>
<reference evidence="19" key="2">
    <citation type="submission" date="2025-08" db="UniProtKB">
        <authorList>
            <consortium name="Ensembl"/>
        </authorList>
    </citation>
    <scope>IDENTIFICATION</scope>
</reference>
<feature type="region of interest" description="Disordered" evidence="16">
    <location>
        <begin position="296"/>
        <end position="318"/>
    </location>
</feature>
<dbReference type="Pfam" id="PF01363">
    <property type="entry name" value="FYVE"/>
    <property type="match status" value="1"/>
</dbReference>
<keyword evidence="12 17" id="KW-0472">Membrane</keyword>
<dbReference type="InterPro" id="IPR011011">
    <property type="entry name" value="Znf_FYVE_PHD"/>
</dbReference>
<evidence type="ECO:0000256" key="16">
    <source>
        <dbReference type="SAM" id="MobiDB-lite"/>
    </source>
</evidence>
<keyword evidence="6" id="KW-1017">Isopeptide bond</keyword>
<evidence type="ECO:0000313" key="20">
    <source>
        <dbReference type="Proteomes" id="UP000007635"/>
    </source>
</evidence>
<evidence type="ECO:0000256" key="17">
    <source>
        <dbReference type="SAM" id="Phobius"/>
    </source>
</evidence>
<evidence type="ECO:0000256" key="10">
    <source>
        <dbReference type="ARBA" id="ARBA00022833"/>
    </source>
</evidence>
<evidence type="ECO:0000256" key="3">
    <source>
        <dbReference type="ARBA" id="ARBA00008755"/>
    </source>
</evidence>
<feature type="transmembrane region" description="Helical" evidence="17">
    <location>
        <begin position="654"/>
        <end position="675"/>
    </location>
</feature>
<keyword evidence="8" id="KW-0967">Endosome</keyword>
<sequence length="951" mass="104609">MTSVRVCVPVQRTDPQLLAQFYYADEELNQVTTELDGIDGRKDPQRCTLLVNQFRSCQDSVLTIINQIMDECIPEDRANRDFSVKFPEEIRHDNLAGQLWFGAECLAAGSIIMNREIESIAMRPLAKDVTRSLEEVRNITRDQALRDLNLYTDRMRDAMRHFDGLFAEFELSYVSAMVPVKSPKEYYVQQDVIVLFCETVERALKLGYLTQDMIDDYEPALMFTIPRLAIVCGLVVYSEGPLNLDRKSEDISELFRPFRTLLKKIRDLLQTLTEEELISLERNLCITQDGDLSVENPSSCSPANDTYKGESEGEHEHLAPLVGPRQEEDLAEVEKGWEEVEMAGEEQEPGLLCEEAEEAELACSMQYDEEELEQLNMMVYRVGDEMSTFLSPPSQGHSPARNPHAGVAGGSGGSFSAEASPRRLLGGRGRTGIYLEEEDKVFHMEDLDAEGDGITSISREACRCVASPTKAPDSAPPVQSKLGPPPGAARSGWDSAAQSEQPCPQPRGPSTHCPKAKHPPCTSAPGSESLPYANGWEMGLEGTASETAEVIAHRMGGMKLSATVIFNPRSPSSTELSVDKLLPRPAPSEIESCGPLVATHCLLNSCVCCGSCEDGHEDAVAAESTGLRGLALGLDNLSFGSRNVVGQWDLASMYLSYFTIFCHILFFLMLLSLIVSRSTLYLMLPVLFSLALCLSNTFMFCTTSSSFIICLVVFSFQGSPLSSVSGSDCDSVSVTTCSLSSSPYTPSPVSSLTPSSGMSDLDHQEIHLALRHAKLAARNKIRSRFHSSSDLIHRLFVCISGVADQLQTNYASDLRSILKTLFEVMATKCEEGGNDNQKKGPVLRSAVLEDCALCQETISSSELAAKARDGQFEDPPDWVPDEACNSCIACKAPFTVIRRKHHCRSCGKIFCSRCSSHSAPLPRYGQVKPVRVCTHCYMFHVTPFYSDKAGI</sequence>
<evidence type="ECO:0000256" key="5">
    <source>
        <dbReference type="ARBA" id="ARBA00022490"/>
    </source>
</evidence>
<dbReference type="PANTHER" id="PTHR46465">
    <property type="entry name" value="LATERAL SIGNALING TARGET PROTEIN 2 HOMOLOG"/>
    <property type="match status" value="1"/>
</dbReference>
<dbReference type="SMART" id="SM00064">
    <property type="entry name" value="FYVE"/>
    <property type="match status" value="1"/>
</dbReference>
<evidence type="ECO:0000256" key="15">
    <source>
        <dbReference type="PROSITE-ProRule" id="PRU00091"/>
    </source>
</evidence>